<name>A0A914ZEW9_PARUN</name>
<protein>
    <submittedName>
        <fullName evidence="2">Uncharacterized protein</fullName>
    </submittedName>
</protein>
<keyword evidence="1" id="KW-1185">Reference proteome</keyword>
<evidence type="ECO:0000313" key="2">
    <source>
        <dbReference type="WBParaSite" id="PgB01_g181_t02"/>
    </source>
</evidence>
<sequence>MSITTDTFCFNQTSIFWRILREYSKRQFAVGVSFLWWYRCKTFKFNECSTAH</sequence>
<accession>A0A914ZEW9</accession>
<dbReference type="WBParaSite" id="PgB01_g181_t02">
    <property type="protein sequence ID" value="PgB01_g181_t02"/>
    <property type="gene ID" value="PgB01_g181"/>
</dbReference>
<organism evidence="1 2">
    <name type="scientific">Parascaris univalens</name>
    <name type="common">Nematode worm</name>
    <dbReference type="NCBI Taxonomy" id="6257"/>
    <lineage>
        <taxon>Eukaryota</taxon>
        <taxon>Metazoa</taxon>
        <taxon>Ecdysozoa</taxon>
        <taxon>Nematoda</taxon>
        <taxon>Chromadorea</taxon>
        <taxon>Rhabditida</taxon>
        <taxon>Spirurina</taxon>
        <taxon>Ascaridomorpha</taxon>
        <taxon>Ascaridoidea</taxon>
        <taxon>Ascarididae</taxon>
        <taxon>Parascaris</taxon>
    </lineage>
</organism>
<proteinExistence type="predicted"/>
<reference evidence="2" key="1">
    <citation type="submission" date="2022-11" db="UniProtKB">
        <authorList>
            <consortium name="WormBaseParasite"/>
        </authorList>
    </citation>
    <scope>IDENTIFICATION</scope>
</reference>
<dbReference type="Proteomes" id="UP000887569">
    <property type="component" value="Unplaced"/>
</dbReference>
<dbReference type="AlphaFoldDB" id="A0A914ZEW9"/>
<evidence type="ECO:0000313" key="1">
    <source>
        <dbReference type="Proteomes" id="UP000887569"/>
    </source>
</evidence>